<evidence type="ECO:0000313" key="5">
    <source>
        <dbReference type="Proteomes" id="UP001069090"/>
    </source>
</evidence>
<dbReference type="AlphaFoldDB" id="A0A9J6RQZ4"/>
<evidence type="ECO:0000313" key="4">
    <source>
        <dbReference type="EMBL" id="MCZ0867118.1"/>
    </source>
</evidence>
<dbReference type="Proteomes" id="UP001069090">
    <property type="component" value="Unassembled WGS sequence"/>
</dbReference>
<gene>
    <name evidence="4" type="primary">paaX</name>
    <name evidence="4" type="ORF">O0V09_18125</name>
</gene>
<keyword evidence="5" id="KW-1185">Reference proteome</keyword>
<dbReference type="Pfam" id="PF08223">
    <property type="entry name" value="PaaX_C"/>
    <property type="match status" value="1"/>
</dbReference>
<feature type="domain" description="Transcriptional repressor PaaX-like central Cas2-like" evidence="3">
    <location>
        <begin position="107"/>
        <end position="178"/>
    </location>
</feature>
<accession>A0A9J6RQZ4</accession>
<dbReference type="RefSeq" id="WP_258333048.1">
    <property type="nucleotide sequence ID" value="NZ_JAPTGG010000023.1"/>
</dbReference>
<evidence type="ECO:0000259" key="3">
    <source>
        <dbReference type="Pfam" id="PF20803"/>
    </source>
</evidence>
<dbReference type="Gene3D" id="1.10.10.10">
    <property type="entry name" value="Winged helix-like DNA-binding domain superfamily/Winged helix DNA-binding domain"/>
    <property type="match status" value="1"/>
</dbReference>
<dbReference type="EMBL" id="JAPTGG010000023">
    <property type="protein sequence ID" value="MCZ0867118.1"/>
    <property type="molecule type" value="Genomic_DNA"/>
</dbReference>
<dbReference type="InterPro" id="IPR013225">
    <property type="entry name" value="PaaX_C"/>
</dbReference>
<evidence type="ECO:0000259" key="1">
    <source>
        <dbReference type="Pfam" id="PF07848"/>
    </source>
</evidence>
<dbReference type="InterPro" id="IPR036388">
    <property type="entry name" value="WH-like_DNA-bd_sf"/>
</dbReference>
<dbReference type="Pfam" id="PF07848">
    <property type="entry name" value="PaaX"/>
    <property type="match status" value="1"/>
</dbReference>
<reference evidence="4 5" key="1">
    <citation type="submission" date="2022-12" db="EMBL/GenBank/DDBJ databases">
        <title>Dasania phycosphaerae sp. nov., isolated from particulate material of the south coast of Korea.</title>
        <authorList>
            <person name="Jiang Y."/>
        </authorList>
    </citation>
    <scope>NUCLEOTIDE SEQUENCE [LARGE SCALE GENOMIC DNA]</scope>
    <source>
        <strain evidence="4 5">GY-19</strain>
    </source>
</reference>
<dbReference type="InterPro" id="IPR011965">
    <property type="entry name" value="PaaX_trns_reg"/>
</dbReference>
<organism evidence="4 5">
    <name type="scientific">Dasania phycosphaerae</name>
    <dbReference type="NCBI Taxonomy" id="2950436"/>
    <lineage>
        <taxon>Bacteria</taxon>
        <taxon>Pseudomonadati</taxon>
        <taxon>Pseudomonadota</taxon>
        <taxon>Gammaproteobacteria</taxon>
        <taxon>Cellvibrionales</taxon>
        <taxon>Spongiibacteraceae</taxon>
        <taxon>Dasania</taxon>
    </lineage>
</organism>
<dbReference type="InterPro" id="IPR012906">
    <property type="entry name" value="PaaX-like_N"/>
</dbReference>
<dbReference type="Gene3D" id="3.30.70.2650">
    <property type="match status" value="1"/>
</dbReference>
<dbReference type="Pfam" id="PF20803">
    <property type="entry name" value="PaaX_M"/>
    <property type="match status" value="1"/>
</dbReference>
<dbReference type="PANTHER" id="PTHR30319:SF1">
    <property type="entry name" value="TRANSCRIPTIONAL REPRESSOR PAAX"/>
    <property type="match status" value="1"/>
</dbReference>
<dbReference type="PIRSF" id="PIRSF020623">
    <property type="entry name" value="PaaX"/>
    <property type="match status" value="1"/>
</dbReference>
<name>A0A9J6RQZ4_9GAMM</name>
<proteinExistence type="predicted"/>
<protein>
    <submittedName>
        <fullName evidence="4">Phenylacetic acid degradation operon negative regulatory protein PaaX</fullName>
    </submittedName>
</protein>
<comment type="caution">
    <text evidence="4">The sequence shown here is derived from an EMBL/GenBank/DDBJ whole genome shotgun (WGS) entry which is preliminary data.</text>
</comment>
<feature type="domain" description="Transcriptional repressor PaaX-like N-terminal" evidence="1">
    <location>
        <begin position="22"/>
        <end position="88"/>
    </location>
</feature>
<dbReference type="GO" id="GO:0006351">
    <property type="term" value="P:DNA-templated transcription"/>
    <property type="evidence" value="ECO:0007669"/>
    <property type="project" value="InterPro"/>
</dbReference>
<dbReference type="NCBIfam" id="TIGR02277">
    <property type="entry name" value="PaaX_trns_reg"/>
    <property type="match status" value="1"/>
</dbReference>
<dbReference type="PANTHER" id="PTHR30319">
    <property type="entry name" value="PHENYLACETIC ACID REGULATOR-RELATED TRANSCRIPTIONAL REPRESSOR"/>
    <property type="match status" value="1"/>
</dbReference>
<dbReference type="InterPro" id="IPR048846">
    <property type="entry name" value="PaaX-like_central"/>
</dbReference>
<evidence type="ECO:0000259" key="2">
    <source>
        <dbReference type="Pfam" id="PF08223"/>
    </source>
</evidence>
<feature type="domain" description="Transcriptional repressor PaaX-like C-terminal" evidence="2">
    <location>
        <begin position="192"/>
        <end position="280"/>
    </location>
</feature>
<dbReference type="Gene3D" id="1.20.58.1460">
    <property type="match status" value="1"/>
</dbReference>
<sequence length="306" mass="34699">MAKLKCVENLLAEFQQQRPMRGGSLIISIFGDSISQHGGSVWLGSLIEALEPFGLNQRLVRTSVYRLIQENWLVSTQIGRRSYYSFTEFGSRQYQKTARRIYSASRPQWDGQWTLVLPAYVEEERDELRKELRWLGYGALASGLLARPGADRRSLDETLLELGAVDKVVVMNAHTEELASQGVLKQLSKACWNLEDLEARYSDFLRRFRPVLAAIAKAKSIDAEQCFQLRTLLIHEYRRILLKDTDLPDELLPSDWAGKAALNLAANIYKATHQGAETYLLSHMETAEGQLPKADAGFYQRFGGLK</sequence>